<evidence type="ECO:0000313" key="2">
    <source>
        <dbReference type="Proteomes" id="UP000233398"/>
    </source>
</evidence>
<evidence type="ECO:0000313" key="1">
    <source>
        <dbReference type="EMBL" id="PKD45018.1"/>
    </source>
</evidence>
<dbReference type="Pfam" id="PF11306">
    <property type="entry name" value="DUF3108"/>
    <property type="match status" value="1"/>
</dbReference>
<gene>
    <name evidence="1" type="ORF">CWD77_06065</name>
</gene>
<dbReference type="EMBL" id="PISP01000001">
    <property type="protein sequence ID" value="PKD45018.1"/>
    <property type="molecule type" value="Genomic_DNA"/>
</dbReference>
<accession>A0A2N0VLD6</accession>
<name>A0A2N0VLD6_9BACT</name>
<keyword evidence="2" id="KW-1185">Reference proteome</keyword>
<protein>
    <submittedName>
        <fullName evidence="1">DUF3108 domain-containing protein</fullName>
    </submittedName>
</protein>
<dbReference type="Proteomes" id="UP000233398">
    <property type="component" value="Unassembled WGS sequence"/>
</dbReference>
<sequence>MDMMKTLLKHLLSNILWLLAVPALFAQSDFTYERDREEVPSMQEMLETREVFEYEVRYGFFTLGWVDVELLPDTTYGGEKAYHLRTTMRSNKKLPFMGTRIVNYENLFQYNENWPYSHVFWRDDIHDDEYDRVRVIFDREAEEVQFFEKGEPTDTLELVEPASGGDIIFYYARMFAGLDESYELPVYTEDEMGIVSAKSRTKTEMREYDAFDEPIETYRSDGTADIDGPFGFNGTFKSWFSADDLRVPVEAHVRVIFGNVKVRLINYERRGQD</sequence>
<comment type="caution">
    <text evidence="1">The sequence shown here is derived from an EMBL/GenBank/DDBJ whole genome shotgun (WGS) entry which is preliminary data.</text>
</comment>
<dbReference type="AlphaFoldDB" id="A0A2N0VLD6"/>
<organism evidence="1 2">
    <name type="scientific">Rhodohalobacter barkolensis</name>
    <dbReference type="NCBI Taxonomy" id="2053187"/>
    <lineage>
        <taxon>Bacteria</taxon>
        <taxon>Pseudomonadati</taxon>
        <taxon>Balneolota</taxon>
        <taxon>Balneolia</taxon>
        <taxon>Balneolales</taxon>
        <taxon>Balneolaceae</taxon>
        <taxon>Rhodohalobacter</taxon>
    </lineage>
</organism>
<reference evidence="1 2" key="1">
    <citation type="submission" date="2017-11" db="EMBL/GenBank/DDBJ databases">
        <title>Rhodohalobacter 15182 sp. nov., isolated from a salt lake.</title>
        <authorList>
            <person name="Han S."/>
        </authorList>
    </citation>
    <scope>NUCLEOTIDE SEQUENCE [LARGE SCALE GENOMIC DNA]</scope>
    <source>
        <strain evidence="1 2">15182</strain>
    </source>
</reference>
<dbReference type="InterPro" id="IPR021457">
    <property type="entry name" value="DUF3108"/>
</dbReference>
<proteinExistence type="predicted"/>